<reference evidence="2" key="1">
    <citation type="submission" date="2021-04" db="EMBL/GenBank/DDBJ databases">
        <authorList>
            <person name="Tunstrom K."/>
        </authorList>
    </citation>
    <scope>NUCLEOTIDE SEQUENCE</scope>
</reference>
<dbReference type="Proteomes" id="UP000691718">
    <property type="component" value="Unassembled WGS sequence"/>
</dbReference>
<organism evidence="2 3">
    <name type="scientific">Parnassius apollo</name>
    <name type="common">Apollo butterfly</name>
    <name type="synonym">Papilio apollo</name>
    <dbReference type="NCBI Taxonomy" id="110799"/>
    <lineage>
        <taxon>Eukaryota</taxon>
        <taxon>Metazoa</taxon>
        <taxon>Ecdysozoa</taxon>
        <taxon>Arthropoda</taxon>
        <taxon>Hexapoda</taxon>
        <taxon>Insecta</taxon>
        <taxon>Pterygota</taxon>
        <taxon>Neoptera</taxon>
        <taxon>Endopterygota</taxon>
        <taxon>Lepidoptera</taxon>
        <taxon>Glossata</taxon>
        <taxon>Ditrysia</taxon>
        <taxon>Papilionoidea</taxon>
        <taxon>Papilionidae</taxon>
        <taxon>Parnassiinae</taxon>
        <taxon>Parnassini</taxon>
        <taxon>Parnassius</taxon>
        <taxon>Parnassius</taxon>
    </lineage>
</organism>
<evidence type="ECO:0000313" key="3">
    <source>
        <dbReference type="Proteomes" id="UP000691718"/>
    </source>
</evidence>
<gene>
    <name evidence="2" type="ORF">PAPOLLO_LOCUS10349</name>
</gene>
<dbReference type="EMBL" id="CAJQZP010000738">
    <property type="protein sequence ID" value="CAG4981951.1"/>
    <property type="molecule type" value="Genomic_DNA"/>
</dbReference>
<protein>
    <submittedName>
        <fullName evidence="2">(apollo) hypothetical protein</fullName>
    </submittedName>
</protein>
<proteinExistence type="predicted"/>
<keyword evidence="3" id="KW-1185">Reference proteome</keyword>
<dbReference type="OrthoDB" id="2668416at2759"/>
<sequence length="74" mass="8297">MSTVDFEYLINKIFPLISKQDTQLLQALSAKMRLAITLRYLATGASSPTKRNRSGRLDSCEKNNSTNDTAFLQV</sequence>
<accession>A0A8S3WUR4</accession>
<evidence type="ECO:0000313" key="2">
    <source>
        <dbReference type="EMBL" id="CAG4981951.1"/>
    </source>
</evidence>
<dbReference type="AlphaFoldDB" id="A0A8S3WUR4"/>
<evidence type="ECO:0000256" key="1">
    <source>
        <dbReference type="SAM" id="MobiDB-lite"/>
    </source>
</evidence>
<feature type="compositionally biased region" description="Polar residues" evidence="1">
    <location>
        <begin position="62"/>
        <end position="74"/>
    </location>
</feature>
<name>A0A8S3WUR4_PARAO</name>
<feature type="region of interest" description="Disordered" evidence="1">
    <location>
        <begin position="45"/>
        <end position="74"/>
    </location>
</feature>
<comment type="caution">
    <text evidence="2">The sequence shown here is derived from an EMBL/GenBank/DDBJ whole genome shotgun (WGS) entry which is preliminary data.</text>
</comment>